<accession>A0A6S7K1A1</accession>
<dbReference type="EMBL" id="CACRXK020024996">
    <property type="protein sequence ID" value="CAB4039135.1"/>
    <property type="molecule type" value="Genomic_DNA"/>
</dbReference>
<sequence>MHVLYSVGVKLLDEEKQSLVTALKIVQGKEIVMNDWRNNEIGAFINADDKLKQNSGMAKPKGSKREFGNILECKNAFEILTVEDDSEHTDNDKQETVGEGLSTGTQVAEEDVTVECNVINEQEPNRKDSGTQMIEAMLRK</sequence>
<reference evidence="1" key="1">
    <citation type="submission" date="2020-04" db="EMBL/GenBank/DDBJ databases">
        <authorList>
            <person name="Alioto T."/>
            <person name="Alioto T."/>
            <person name="Gomez Garrido J."/>
        </authorList>
    </citation>
    <scope>NUCLEOTIDE SEQUENCE</scope>
    <source>
        <strain evidence="1">A484AB</strain>
    </source>
</reference>
<keyword evidence="2" id="KW-1185">Reference proteome</keyword>
<dbReference type="Proteomes" id="UP001152795">
    <property type="component" value="Unassembled WGS sequence"/>
</dbReference>
<dbReference type="AlphaFoldDB" id="A0A6S7K1A1"/>
<comment type="caution">
    <text evidence="1">The sequence shown here is derived from an EMBL/GenBank/DDBJ whole genome shotgun (WGS) entry which is preliminary data.</text>
</comment>
<evidence type="ECO:0000313" key="2">
    <source>
        <dbReference type="Proteomes" id="UP001152795"/>
    </source>
</evidence>
<organism evidence="1 2">
    <name type="scientific">Paramuricea clavata</name>
    <name type="common">Red gorgonian</name>
    <name type="synonym">Violescent sea-whip</name>
    <dbReference type="NCBI Taxonomy" id="317549"/>
    <lineage>
        <taxon>Eukaryota</taxon>
        <taxon>Metazoa</taxon>
        <taxon>Cnidaria</taxon>
        <taxon>Anthozoa</taxon>
        <taxon>Octocorallia</taxon>
        <taxon>Malacalcyonacea</taxon>
        <taxon>Plexauridae</taxon>
        <taxon>Paramuricea</taxon>
    </lineage>
</organism>
<evidence type="ECO:0000313" key="1">
    <source>
        <dbReference type="EMBL" id="CAB4039135.1"/>
    </source>
</evidence>
<name>A0A6S7K1A1_PARCT</name>
<protein>
    <submittedName>
        <fullName evidence="1">Uncharacterized protein</fullName>
    </submittedName>
</protein>
<gene>
    <name evidence="1" type="ORF">PACLA_8A043587</name>
</gene>
<proteinExistence type="predicted"/>